<comment type="similarity">
    <text evidence="1">Belongs to the peptidase C56 family.</text>
</comment>
<dbReference type="Pfam" id="PF01965">
    <property type="entry name" value="DJ-1_PfpI"/>
    <property type="match status" value="1"/>
</dbReference>
<dbReference type="PANTHER" id="PTHR10224">
    <property type="entry name" value="ES1 PROTEIN HOMOLOG, MITOCHONDRIAL"/>
    <property type="match status" value="1"/>
</dbReference>
<evidence type="ECO:0000313" key="3">
    <source>
        <dbReference type="EMBL" id="SDN81110.1"/>
    </source>
</evidence>
<evidence type="ECO:0000313" key="4">
    <source>
        <dbReference type="Proteomes" id="UP000198827"/>
    </source>
</evidence>
<comment type="catalytic activity">
    <reaction evidence="1">
        <text>glyoxal + H2O = glycolate + H(+)</text>
        <dbReference type="Rhea" id="RHEA:51672"/>
        <dbReference type="ChEBI" id="CHEBI:15377"/>
        <dbReference type="ChEBI" id="CHEBI:15378"/>
        <dbReference type="ChEBI" id="CHEBI:29805"/>
        <dbReference type="ChEBI" id="CHEBI:34779"/>
    </reaction>
</comment>
<dbReference type="AlphaFoldDB" id="A0A1H0EFL2"/>
<dbReference type="NCBIfam" id="NF008747">
    <property type="entry name" value="PRK11780.1"/>
    <property type="match status" value="1"/>
</dbReference>
<sequence>MSKKIAVILSGCGVYDGAEIHESVITLLRLDQRGAQVQCFAPNIAQLHVINHLTGDEMPESRNVLVESARIARGNIKDIREANVEDFDALIVPGGFGAAKNLSNFAIEGAGCTVQPDVLALTEAFAEAGKPVGLICISPALAAKIYGPGVTCTIGNDADTAAAMNKMGATHADCAVTDIVEDKARKLVSTPAYMLAQSISEAASGINKLVDRVLELTHEDDD</sequence>
<dbReference type="CDD" id="cd03133">
    <property type="entry name" value="GATase1_ES1"/>
    <property type="match status" value="1"/>
</dbReference>
<reference evidence="3 4" key="1">
    <citation type="submission" date="2016-10" db="EMBL/GenBank/DDBJ databases">
        <authorList>
            <person name="de Groot N.N."/>
        </authorList>
    </citation>
    <scope>NUCLEOTIDE SEQUENCE [LARGE SCALE GENOMIC DNA]</scope>
    <source>
        <strain evidence="3 4">CECT 7543</strain>
    </source>
</reference>
<dbReference type="PANTHER" id="PTHR10224:SF12">
    <property type="entry name" value="GLYOXALASE ELBB"/>
    <property type="match status" value="1"/>
</dbReference>
<feature type="domain" description="DJ-1/PfpI" evidence="2">
    <location>
        <begin position="16"/>
        <end position="174"/>
    </location>
</feature>
<gene>
    <name evidence="3" type="ORF">SAMN04489798_1224</name>
</gene>
<dbReference type="InterPro" id="IPR029062">
    <property type="entry name" value="Class_I_gatase-like"/>
</dbReference>
<dbReference type="InterPro" id="IPR026041">
    <property type="entry name" value="ElbB"/>
</dbReference>
<comment type="function">
    <text evidence="1">Displays glyoxalase activity, catalyzing the conversion of glyoxal to glycolate.</text>
</comment>
<dbReference type="EMBL" id="LT629705">
    <property type="protein sequence ID" value="SDN81110.1"/>
    <property type="molecule type" value="Genomic_DNA"/>
</dbReference>
<organism evidence="3 4">
    <name type="scientific">Pseudomonas arsenicoxydans</name>
    <dbReference type="NCBI Taxonomy" id="702115"/>
    <lineage>
        <taxon>Bacteria</taxon>
        <taxon>Pseudomonadati</taxon>
        <taxon>Pseudomonadota</taxon>
        <taxon>Gammaproteobacteria</taxon>
        <taxon>Pseudomonadales</taxon>
        <taxon>Pseudomonadaceae</taxon>
        <taxon>Pseudomonas</taxon>
    </lineage>
</organism>
<dbReference type="SUPFAM" id="SSF52317">
    <property type="entry name" value="Class I glutamine amidotransferase-like"/>
    <property type="match status" value="1"/>
</dbReference>
<evidence type="ECO:0000256" key="1">
    <source>
        <dbReference type="PIRNR" id="PIRNR006320"/>
    </source>
</evidence>
<protein>
    <recommendedName>
        <fullName evidence="1">Glyoxalase</fullName>
    </recommendedName>
</protein>
<proteinExistence type="inferred from homology"/>
<dbReference type="PIRSF" id="PIRSF006320">
    <property type="entry name" value="Elb2"/>
    <property type="match status" value="1"/>
</dbReference>
<dbReference type="Proteomes" id="UP000198827">
    <property type="component" value="Chromosome I"/>
</dbReference>
<dbReference type="GO" id="GO:0016829">
    <property type="term" value="F:lyase activity"/>
    <property type="evidence" value="ECO:0007669"/>
    <property type="project" value="UniProtKB-UniRule"/>
</dbReference>
<dbReference type="Gene3D" id="3.40.50.880">
    <property type="match status" value="1"/>
</dbReference>
<keyword evidence="1" id="KW-0456">Lyase</keyword>
<dbReference type="OrthoDB" id="5605062at2"/>
<dbReference type="InterPro" id="IPR002818">
    <property type="entry name" value="DJ-1/PfpI"/>
</dbReference>
<dbReference type="RefSeq" id="WP_090178221.1">
    <property type="nucleotide sequence ID" value="NZ_LT629705.1"/>
</dbReference>
<accession>A0A1H0EFL2</accession>
<name>A0A1H0EFL2_9PSED</name>
<evidence type="ECO:0000259" key="2">
    <source>
        <dbReference type="Pfam" id="PF01965"/>
    </source>
</evidence>